<dbReference type="PANTHER" id="PTHR33164">
    <property type="entry name" value="TRANSCRIPTIONAL REGULATOR, MARR FAMILY"/>
    <property type="match status" value="1"/>
</dbReference>
<dbReference type="OrthoDB" id="7594920at2"/>
<feature type="compositionally biased region" description="Basic and acidic residues" evidence="4">
    <location>
        <begin position="7"/>
        <end position="17"/>
    </location>
</feature>
<accession>A0A2A4FZX5</accession>
<dbReference type="InterPro" id="IPR036388">
    <property type="entry name" value="WH-like_DNA-bd_sf"/>
</dbReference>
<dbReference type="InterPro" id="IPR039422">
    <property type="entry name" value="MarR/SlyA-like"/>
</dbReference>
<keyword evidence="2" id="KW-0238">DNA-binding</keyword>
<sequence length="184" mass="20337">MIVSGSCRERISSRSDKSGSVLGPVKNRDVRTVPTLGSLHEHLEIRSRDGGLRSLLPAMAGEKPLGANRAGAGGLRASMERALHFRRAQHQVFPETVLRGACWDIMLSCMAGELAGRPVCVKQIRTQLRESQTSVLRRIDELERSGLVQRRRDEMDGRRTLLRLTPEGDDAMSRFFSALDDSAG</sequence>
<evidence type="ECO:0000256" key="4">
    <source>
        <dbReference type="SAM" id="MobiDB-lite"/>
    </source>
</evidence>
<dbReference type="Proteomes" id="UP000218934">
    <property type="component" value="Unassembled WGS sequence"/>
</dbReference>
<dbReference type="AlphaFoldDB" id="A0A2A4FZX5"/>
<dbReference type="InterPro" id="IPR011991">
    <property type="entry name" value="ArsR-like_HTH"/>
</dbReference>
<dbReference type="PANTHER" id="PTHR33164:SF43">
    <property type="entry name" value="HTH-TYPE TRANSCRIPTIONAL REPRESSOR YETL"/>
    <property type="match status" value="1"/>
</dbReference>
<dbReference type="KEGG" id="rdi:CMV14_22005"/>
<dbReference type="EMBL" id="NWUF01000002">
    <property type="protein sequence ID" value="PCE43758.1"/>
    <property type="molecule type" value="Genomic_DNA"/>
</dbReference>
<evidence type="ECO:0000256" key="3">
    <source>
        <dbReference type="ARBA" id="ARBA00023163"/>
    </source>
</evidence>
<feature type="region of interest" description="Disordered" evidence="4">
    <location>
        <begin position="1"/>
        <end position="26"/>
    </location>
</feature>
<dbReference type="PROSITE" id="PS01117">
    <property type="entry name" value="HTH_MARR_1"/>
    <property type="match status" value="1"/>
</dbReference>
<comment type="caution">
    <text evidence="6">The sequence shown here is derived from an EMBL/GenBank/DDBJ whole genome shotgun (WGS) entry which is preliminary data.</text>
</comment>
<dbReference type="CDD" id="cd00090">
    <property type="entry name" value="HTH_ARSR"/>
    <property type="match status" value="1"/>
</dbReference>
<dbReference type="Gene3D" id="1.10.10.10">
    <property type="entry name" value="Winged helix-like DNA-binding domain superfamily/Winged helix DNA-binding domain"/>
    <property type="match status" value="1"/>
</dbReference>
<protein>
    <recommendedName>
        <fullName evidence="5">HTH marR-type domain-containing protein</fullName>
    </recommendedName>
</protein>
<gene>
    <name evidence="6" type="ORF">COO09_02140</name>
</gene>
<keyword evidence="1" id="KW-0805">Transcription regulation</keyword>
<evidence type="ECO:0000256" key="1">
    <source>
        <dbReference type="ARBA" id="ARBA00023015"/>
    </source>
</evidence>
<organism evidence="6 7">
    <name type="scientific">Rhizorhabdus dicambivorans</name>
    <dbReference type="NCBI Taxonomy" id="1850238"/>
    <lineage>
        <taxon>Bacteria</taxon>
        <taxon>Pseudomonadati</taxon>
        <taxon>Pseudomonadota</taxon>
        <taxon>Alphaproteobacteria</taxon>
        <taxon>Sphingomonadales</taxon>
        <taxon>Sphingomonadaceae</taxon>
        <taxon>Rhizorhabdus</taxon>
    </lineage>
</organism>
<dbReference type="GO" id="GO:0006950">
    <property type="term" value="P:response to stress"/>
    <property type="evidence" value="ECO:0007669"/>
    <property type="project" value="TreeGrafter"/>
</dbReference>
<dbReference type="SUPFAM" id="SSF46785">
    <property type="entry name" value="Winged helix' DNA-binding domain"/>
    <property type="match status" value="1"/>
</dbReference>
<dbReference type="InterPro" id="IPR023187">
    <property type="entry name" value="Tscrpt_reg_MarR-type_CS"/>
</dbReference>
<keyword evidence="3" id="KW-0804">Transcription</keyword>
<dbReference type="Pfam" id="PF13463">
    <property type="entry name" value="HTH_27"/>
    <property type="match status" value="1"/>
</dbReference>
<proteinExistence type="predicted"/>
<dbReference type="InterPro" id="IPR000835">
    <property type="entry name" value="HTH_MarR-typ"/>
</dbReference>
<reference evidence="6 7" key="1">
    <citation type="submission" date="2017-09" db="EMBL/GenBank/DDBJ databases">
        <title>The Catabolism of 3,6-Dichlorosalicylic acid is Initiated by the Cytochrome P450 Monooxygenase DsmABC in Rhizorhabdus dicambivorans Ndbn-20.</title>
        <authorList>
            <person name="Na L."/>
        </authorList>
    </citation>
    <scope>NUCLEOTIDE SEQUENCE [LARGE SCALE GENOMIC DNA]</scope>
    <source>
        <strain evidence="6 7">Ndbn-20m</strain>
    </source>
</reference>
<name>A0A2A4FZX5_9SPHN</name>
<evidence type="ECO:0000313" key="6">
    <source>
        <dbReference type="EMBL" id="PCE43758.1"/>
    </source>
</evidence>
<evidence type="ECO:0000313" key="7">
    <source>
        <dbReference type="Proteomes" id="UP000218934"/>
    </source>
</evidence>
<evidence type="ECO:0000259" key="5">
    <source>
        <dbReference type="Pfam" id="PF13463"/>
    </source>
</evidence>
<dbReference type="GO" id="GO:0003677">
    <property type="term" value="F:DNA binding"/>
    <property type="evidence" value="ECO:0007669"/>
    <property type="project" value="UniProtKB-KW"/>
</dbReference>
<dbReference type="GO" id="GO:0003700">
    <property type="term" value="F:DNA-binding transcription factor activity"/>
    <property type="evidence" value="ECO:0007669"/>
    <property type="project" value="InterPro"/>
</dbReference>
<keyword evidence="7" id="KW-1185">Reference proteome</keyword>
<feature type="domain" description="HTH marR-type" evidence="5">
    <location>
        <begin position="117"/>
        <end position="168"/>
    </location>
</feature>
<evidence type="ECO:0000256" key="2">
    <source>
        <dbReference type="ARBA" id="ARBA00023125"/>
    </source>
</evidence>
<dbReference type="InterPro" id="IPR036390">
    <property type="entry name" value="WH_DNA-bd_sf"/>
</dbReference>